<feature type="domain" description="YDG" evidence="4">
    <location>
        <begin position="91"/>
        <end position="242"/>
    </location>
</feature>
<dbReference type="Proteomes" id="UP000623467">
    <property type="component" value="Unassembled WGS sequence"/>
</dbReference>
<evidence type="ECO:0000313" key="6">
    <source>
        <dbReference type="Proteomes" id="UP000623467"/>
    </source>
</evidence>
<dbReference type="PANTHER" id="PTHR14140:SF27">
    <property type="entry name" value="OS04G0289800 PROTEIN"/>
    <property type="match status" value="1"/>
</dbReference>
<dbReference type="InterPro" id="IPR015947">
    <property type="entry name" value="PUA-like_sf"/>
</dbReference>
<evidence type="ECO:0000259" key="4">
    <source>
        <dbReference type="PROSITE" id="PS51015"/>
    </source>
</evidence>
<protein>
    <submittedName>
        <fullName evidence="5">E3 ubiquitin-protein ligase ORTHRUS 2</fullName>
    </submittedName>
</protein>
<sequence length="324" mass="35079">MSIPSIEFKLERSVSASPSHTPTWSFLDSDSDSGRPIVNETRSSETESSANPPVLIGSAPSGPSTSPPSDVRRKTRQKVVRKAGIDPKIHGHIPGIPVLSTFLNRKECSHAGVHAHTFKGIHGSKDEGAYSVVMSGGYEDDQDKGETFIYTGEGGRATTTPNGKKTRSGPQIRDQEWTGGNKSLQLSLIHNTPVRVVRGGQNFSSRYAPTHGYRYDGLYEVTEAILADGKTGFKTCQFTFQRLPGQPPLPNEVLRPAPSKLKRRRSSASLESPTKRKKVPLFSTKLSDVGTSLGSKCKLEDDEPASVAQASGEPSDDSIYNDDL</sequence>
<keyword evidence="1 2" id="KW-0539">Nucleus</keyword>
<evidence type="ECO:0000256" key="2">
    <source>
        <dbReference type="PROSITE-ProRule" id="PRU00358"/>
    </source>
</evidence>
<dbReference type="SUPFAM" id="SSF88697">
    <property type="entry name" value="PUA domain-like"/>
    <property type="match status" value="1"/>
</dbReference>
<dbReference type="Gene3D" id="2.30.280.10">
    <property type="entry name" value="SRA-YDG"/>
    <property type="match status" value="1"/>
</dbReference>
<proteinExistence type="predicted"/>
<dbReference type="GO" id="GO:0016567">
    <property type="term" value="P:protein ubiquitination"/>
    <property type="evidence" value="ECO:0007669"/>
    <property type="project" value="TreeGrafter"/>
</dbReference>
<dbReference type="Pfam" id="PF02182">
    <property type="entry name" value="SAD_SRA"/>
    <property type="match status" value="1"/>
</dbReference>
<feature type="compositionally biased region" description="Polar residues" evidence="3">
    <location>
        <begin position="14"/>
        <end position="28"/>
    </location>
</feature>
<accession>A0A8H6XTV0</accession>
<feature type="compositionally biased region" description="Polar residues" evidence="3">
    <location>
        <begin position="284"/>
        <end position="294"/>
    </location>
</feature>
<dbReference type="SMART" id="SM00466">
    <property type="entry name" value="SRA"/>
    <property type="match status" value="1"/>
</dbReference>
<feature type="compositionally biased region" description="Acidic residues" evidence="3">
    <location>
        <begin position="314"/>
        <end position="324"/>
    </location>
</feature>
<comment type="caution">
    <text evidence="5">The sequence shown here is derived from an EMBL/GenBank/DDBJ whole genome shotgun (WGS) entry which is preliminary data.</text>
</comment>
<comment type="subcellular location">
    <subcellularLocation>
        <location evidence="2">Nucleus</location>
    </subcellularLocation>
</comment>
<dbReference type="InterPro" id="IPR036987">
    <property type="entry name" value="SRA-YDG_sf"/>
</dbReference>
<dbReference type="GO" id="GO:0061630">
    <property type="term" value="F:ubiquitin protein ligase activity"/>
    <property type="evidence" value="ECO:0007669"/>
    <property type="project" value="TreeGrafter"/>
</dbReference>
<dbReference type="GO" id="GO:0044027">
    <property type="term" value="P:negative regulation of gene expression via chromosomal CpG island methylation"/>
    <property type="evidence" value="ECO:0007669"/>
    <property type="project" value="TreeGrafter"/>
</dbReference>
<dbReference type="EMBL" id="JACAZH010000019">
    <property type="protein sequence ID" value="KAF7346339.1"/>
    <property type="molecule type" value="Genomic_DNA"/>
</dbReference>
<feature type="compositionally biased region" description="Low complexity" evidence="3">
    <location>
        <begin position="57"/>
        <end position="69"/>
    </location>
</feature>
<evidence type="ECO:0000313" key="5">
    <source>
        <dbReference type="EMBL" id="KAF7346339.1"/>
    </source>
</evidence>
<feature type="region of interest" description="Disordered" evidence="3">
    <location>
        <begin position="244"/>
        <end position="324"/>
    </location>
</feature>
<keyword evidence="6" id="KW-1185">Reference proteome</keyword>
<feature type="region of interest" description="Disordered" evidence="3">
    <location>
        <begin position="1"/>
        <end position="82"/>
    </location>
</feature>
<gene>
    <name evidence="5" type="ORF">MSAN_01861600</name>
</gene>
<dbReference type="OrthoDB" id="2270193at2759"/>
<dbReference type="AlphaFoldDB" id="A0A8H6XTV0"/>
<name>A0A8H6XTV0_9AGAR</name>
<dbReference type="PANTHER" id="PTHR14140">
    <property type="entry name" value="E3 UBIQUITIN-PROTEIN LIGASE UHRF-RELATED"/>
    <property type="match status" value="1"/>
</dbReference>
<evidence type="ECO:0000256" key="1">
    <source>
        <dbReference type="ARBA" id="ARBA00023242"/>
    </source>
</evidence>
<dbReference type="InterPro" id="IPR045134">
    <property type="entry name" value="UHRF1/2-like"/>
</dbReference>
<dbReference type="GO" id="GO:0005634">
    <property type="term" value="C:nucleus"/>
    <property type="evidence" value="ECO:0007669"/>
    <property type="project" value="UniProtKB-SubCell"/>
</dbReference>
<reference evidence="5" key="1">
    <citation type="submission" date="2020-05" db="EMBL/GenBank/DDBJ databases">
        <title>Mycena genomes resolve the evolution of fungal bioluminescence.</title>
        <authorList>
            <person name="Tsai I.J."/>
        </authorList>
    </citation>
    <scope>NUCLEOTIDE SEQUENCE</scope>
    <source>
        <strain evidence="5">160909Yilan</strain>
    </source>
</reference>
<feature type="region of interest" description="Disordered" evidence="3">
    <location>
        <begin position="151"/>
        <end position="177"/>
    </location>
</feature>
<evidence type="ECO:0000256" key="3">
    <source>
        <dbReference type="SAM" id="MobiDB-lite"/>
    </source>
</evidence>
<organism evidence="5 6">
    <name type="scientific">Mycena sanguinolenta</name>
    <dbReference type="NCBI Taxonomy" id="230812"/>
    <lineage>
        <taxon>Eukaryota</taxon>
        <taxon>Fungi</taxon>
        <taxon>Dikarya</taxon>
        <taxon>Basidiomycota</taxon>
        <taxon>Agaricomycotina</taxon>
        <taxon>Agaricomycetes</taxon>
        <taxon>Agaricomycetidae</taxon>
        <taxon>Agaricales</taxon>
        <taxon>Marasmiineae</taxon>
        <taxon>Mycenaceae</taxon>
        <taxon>Mycena</taxon>
    </lineage>
</organism>
<dbReference type="InterPro" id="IPR003105">
    <property type="entry name" value="SRA_YDG"/>
</dbReference>
<dbReference type="PROSITE" id="PS51015">
    <property type="entry name" value="YDG"/>
    <property type="match status" value="1"/>
</dbReference>